<evidence type="ECO:0000256" key="4">
    <source>
        <dbReference type="ARBA" id="ARBA00022729"/>
    </source>
</evidence>
<accession>A0A367EDS9</accession>
<dbReference type="GO" id="GO:0008061">
    <property type="term" value="F:chitin binding"/>
    <property type="evidence" value="ECO:0007669"/>
    <property type="project" value="UniProtKB-KW"/>
</dbReference>
<proteinExistence type="predicted"/>
<dbReference type="PANTHER" id="PTHR42976">
    <property type="entry name" value="BIFUNCTIONAL CHITINASE/LYSOZYME-RELATED"/>
    <property type="match status" value="1"/>
</dbReference>
<dbReference type="EC" id="3.2.1.14" evidence="2"/>
<evidence type="ECO:0000256" key="9">
    <source>
        <dbReference type="ARBA" id="ARBA00023326"/>
    </source>
</evidence>
<name>A0A367EDS9_9ACTN</name>
<evidence type="ECO:0000256" key="2">
    <source>
        <dbReference type="ARBA" id="ARBA00012729"/>
    </source>
</evidence>
<comment type="caution">
    <text evidence="11">The sequence shown here is derived from an EMBL/GenBank/DDBJ whole genome shotgun (WGS) entry which is preliminary data.</text>
</comment>
<dbReference type="PANTHER" id="PTHR42976:SF1">
    <property type="entry name" value="GH18 DOMAIN-CONTAINING PROTEIN-RELATED"/>
    <property type="match status" value="1"/>
</dbReference>
<dbReference type="Gene3D" id="3.20.20.80">
    <property type="entry name" value="Glycosidases"/>
    <property type="match status" value="1"/>
</dbReference>
<feature type="region of interest" description="Disordered" evidence="10">
    <location>
        <begin position="339"/>
        <end position="362"/>
    </location>
</feature>
<keyword evidence="3" id="KW-0147">Chitin-binding</keyword>
<dbReference type="SUPFAM" id="SSF51445">
    <property type="entry name" value="(Trans)glycosidases"/>
    <property type="match status" value="1"/>
</dbReference>
<dbReference type="CDD" id="cd06543">
    <property type="entry name" value="GH18_PF-ChiA-like"/>
    <property type="match status" value="1"/>
</dbReference>
<dbReference type="InterPro" id="IPR052750">
    <property type="entry name" value="GH18_Chitinase"/>
</dbReference>
<evidence type="ECO:0000256" key="10">
    <source>
        <dbReference type="SAM" id="MobiDB-lite"/>
    </source>
</evidence>
<dbReference type="AlphaFoldDB" id="A0A367EDS9"/>
<evidence type="ECO:0000256" key="8">
    <source>
        <dbReference type="ARBA" id="ARBA00023295"/>
    </source>
</evidence>
<evidence type="ECO:0000256" key="6">
    <source>
        <dbReference type="ARBA" id="ARBA00023024"/>
    </source>
</evidence>
<keyword evidence="5" id="KW-0378">Hydrolase</keyword>
<evidence type="ECO:0000313" key="12">
    <source>
        <dbReference type="Proteomes" id="UP000252914"/>
    </source>
</evidence>
<keyword evidence="7" id="KW-0119">Carbohydrate metabolism</keyword>
<evidence type="ECO:0000313" key="11">
    <source>
        <dbReference type="EMBL" id="RCG16113.1"/>
    </source>
</evidence>
<gene>
    <name evidence="11" type="ORF">DTL70_29480</name>
</gene>
<dbReference type="Proteomes" id="UP000252914">
    <property type="component" value="Unassembled WGS sequence"/>
</dbReference>
<keyword evidence="6" id="KW-0146">Chitin degradation</keyword>
<dbReference type="FunFam" id="3.20.20.80:FF:000118">
    <property type="entry name" value="Probable bifunctional chitinase/lysozyme"/>
    <property type="match status" value="1"/>
</dbReference>
<keyword evidence="4" id="KW-0732">Signal</keyword>
<comment type="catalytic activity">
    <reaction evidence="1">
        <text>Random endo-hydrolysis of N-acetyl-beta-D-glucosaminide (1-&gt;4)-beta-linkages in chitin and chitodextrins.</text>
        <dbReference type="EC" id="3.2.1.14"/>
    </reaction>
</comment>
<reference evidence="11 12" key="1">
    <citation type="submission" date="2018-06" db="EMBL/GenBank/DDBJ databases">
        <title>Streptomyces reniochalinae sp. nov. and Streptomyces diacarnus sp. nov. from marine sponges.</title>
        <authorList>
            <person name="Li L."/>
        </authorList>
    </citation>
    <scope>NUCLEOTIDE SEQUENCE [LARGE SCALE GENOMIC DNA]</scope>
    <source>
        <strain evidence="11 12">LHW51701</strain>
    </source>
</reference>
<evidence type="ECO:0000256" key="7">
    <source>
        <dbReference type="ARBA" id="ARBA00023277"/>
    </source>
</evidence>
<evidence type="ECO:0000256" key="3">
    <source>
        <dbReference type="ARBA" id="ARBA00022669"/>
    </source>
</evidence>
<dbReference type="EMBL" id="QOIN01000064">
    <property type="protein sequence ID" value="RCG16113.1"/>
    <property type="molecule type" value="Genomic_DNA"/>
</dbReference>
<dbReference type="GO" id="GO:0008843">
    <property type="term" value="F:endochitinase activity"/>
    <property type="evidence" value="ECO:0007669"/>
    <property type="project" value="UniProtKB-EC"/>
</dbReference>
<protein>
    <recommendedName>
        <fullName evidence="2">chitinase</fullName>
        <ecNumber evidence="2">3.2.1.14</ecNumber>
    </recommendedName>
</protein>
<organism evidence="11 12">
    <name type="scientific">Streptomyces diacarni</name>
    <dbReference type="NCBI Taxonomy" id="2800381"/>
    <lineage>
        <taxon>Bacteria</taxon>
        <taxon>Bacillati</taxon>
        <taxon>Actinomycetota</taxon>
        <taxon>Actinomycetes</taxon>
        <taxon>Kitasatosporales</taxon>
        <taxon>Streptomycetaceae</taxon>
        <taxon>Streptomyces</taxon>
    </lineage>
</organism>
<sequence length="371" mass="38474">MAFVRFTAASVLAVPVPHLSEASNAMTHSAGHRRRTRRTTTLLTGAAAAALVAGGGFVLAGNATAGEEAAAPSEAAGTPFAPYVDTSLQPSYDLLESAEKTGVKEYNLAFVTSGGGQCAPQWGGSQELEDNPVAAQISDLRAKGGDVRVSFGGANGSELATACDSPDALAAAYGKVVDTFDLKKIDLDIEGAALPDTEANERRAKAVAALQKSHQGLDVSYTLPVMPEGLTEPGVALLKNAEANGVEVSAVNIMAMDYGPSYDGDMGEYATQAATATHKQVAEALGLGEAEAWKALAVTPMIGVNDVNVEVFRPEDAKEVRAFAQEKGMGWVSMWSGTRDKPCPGGPKDQADPTCSSVEQQPYDFTEAFAG</sequence>
<keyword evidence="8" id="KW-0326">Glycosidase</keyword>
<evidence type="ECO:0000256" key="5">
    <source>
        <dbReference type="ARBA" id="ARBA00022801"/>
    </source>
</evidence>
<keyword evidence="12" id="KW-1185">Reference proteome</keyword>
<evidence type="ECO:0000256" key="1">
    <source>
        <dbReference type="ARBA" id="ARBA00000822"/>
    </source>
</evidence>
<dbReference type="RefSeq" id="WP_114025067.1">
    <property type="nucleotide sequence ID" value="NZ_QOIN01000064.1"/>
</dbReference>
<keyword evidence="9" id="KW-0624">Polysaccharide degradation</keyword>
<dbReference type="GO" id="GO:0000272">
    <property type="term" value="P:polysaccharide catabolic process"/>
    <property type="evidence" value="ECO:0007669"/>
    <property type="project" value="UniProtKB-KW"/>
</dbReference>
<dbReference type="GO" id="GO:0006032">
    <property type="term" value="P:chitin catabolic process"/>
    <property type="evidence" value="ECO:0007669"/>
    <property type="project" value="UniProtKB-KW"/>
</dbReference>
<dbReference type="InterPro" id="IPR017853">
    <property type="entry name" value="GH"/>
</dbReference>